<feature type="compositionally biased region" description="Acidic residues" evidence="2">
    <location>
        <begin position="705"/>
        <end position="735"/>
    </location>
</feature>
<dbReference type="InterPro" id="IPR040436">
    <property type="entry name" value="Disconnected-like"/>
</dbReference>
<evidence type="ECO:0000313" key="4">
    <source>
        <dbReference type="EMBL" id="CAD7244513.1"/>
    </source>
</evidence>
<evidence type="ECO:0000256" key="1">
    <source>
        <dbReference type="PROSITE-ProRule" id="PRU00042"/>
    </source>
</evidence>
<dbReference type="PROSITE" id="PS50157">
    <property type="entry name" value="ZINC_FINGER_C2H2_2"/>
    <property type="match status" value="3"/>
</dbReference>
<reference evidence="4" key="1">
    <citation type="submission" date="2020-11" db="EMBL/GenBank/DDBJ databases">
        <authorList>
            <person name="Tran Van P."/>
        </authorList>
    </citation>
    <scope>NUCLEOTIDE SEQUENCE</scope>
</reference>
<keyword evidence="5" id="KW-1185">Reference proteome</keyword>
<dbReference type="Gene3D" id="3.30.160.60">
    <property type="entry name" value="Classic Zinc Finger"/>
    <property type="match status" value="3"/>
</dbReference>
<evidence type="ECO:0000256" key="2">
    <source>
        <dbReference type="SAM" id="MobiDB-lite"/>
    </source>
</evidence>
<dbReference type="GO" id="GO:0006355">
    <property type="term" value="P:regulation of DNA-templated transcription"/>
    <property type="evidence" value="ECO:0007669"/>
    <property type="project" value="TreeGrafter"/>
</dbReference>
<feature type="region of interest" description="Disordered" evidence="2">
    <location>
        <begin position="1114"/>
        <end position="1135"/>
    </location>
</feature>
<dbReference type="PANTHER" id="PTHR15021:SF0">
    <property type="entry name" value="DISCO-RELATED, ISOFORM A-RELATED"/>
    <property type="match status" value="1"/>
</dbReference>
<protein>
    <recommendedName>
        <fullName evidence="3">C2H2-type domain-containing protein</fullName>
    </recommendedName>
</protein>
<feature type="compositionally biased region" description="Low complexity" evidence="2">
    <location>
        <begin position="276"/>
        <end position="286"/>
    </location>
</feature>
<dbReference type="Proteomes" id="UP000677054">
    <property type="component" value="Unassembled WGS sequence"/>
</dbReference>
<feature type="region of interest" description="Disordered" evidence="2">
    <location>
        <begin position="399"/>
        <end position="441"/>
    </location>
</feature>
<dbReference type="InterPro" id="IPR013087">
    <property type="entry name" value="Znf_C2H2_type"/>
</dbReference>
<feature type="compositionally biased region" description="Polar residues" evidence="2">
    <location>
        <begin position="519"/>
        <end position="531"/>
    </location>
</feature>
<dbReference type="GO" id="GO:0005634">
    <property type="term" value="C:nucleus"/>
    <property type="evidence" value="ECO:0007669"/>
    <property type="project" value="TreeGrafter"/>
</dbReference>
<feature type="region of interest" description="Disordered" evidence="2">
    <location>
        <begin position="799"/>
        <end position="845"/>
    </location>
</feature>
<feature type="compositionally biased region" description="Basic and acidic residues" evidence="2">
    <location>
        <begin position="474"/>
        <end position="486"/>
    </location>
</feature>
<evidence type="ECO:0000313" key="5">
    <source>
        <dbReference type="Proteomes" id="UP000677054"/>
    </source>
</evidence>
<proteinExistence type="predicted"/>
<evidence type="ECO:0000259" key="3">
    <source>
        <dbReference type="PROSITE" id="PS50157"/>
    </source>
</evidence>
<feature type="region of interest" description="Disordered" evidence="2">
    <location>
        <begin position="474"/>
        <end position="749"/>
    </location>
</feature>
<keyword evidence="1" id="KW-0863">Zinc-finger</keyword>
<keyword evidence="1" id="KW-0862">Zinc</keyword>
<feature type="compositionally biased region" description="Acidic residues" evidence="2">
    <location>
        <begin position="540"/>
        <end position="569"/>
    </location>
</feature>
<keyword evidence="1" id="KW-0479">Metal-binding</keyword>
<accession>A0A7R9A6B5</accession>
<feature type="compositionally biased region" description="Polar residues" evidence="2">
    <location>
        <begin position="261"/>
        <end position="271"/>
    </location>
</feature>
<feature type="compositionally biased region" description="Pro residues" evidence="2">
    <location>
        <begin position="799"/>
        <end position="808"/>
    </location>
</feature>
<feature type="compositionally biased region" description="Basic and acidic residues" evidence="2">
    <location>
        <begin position="633"/>
        <end position="704"/>
    </location>
</feature>
<feature type="compositionally biased region" description="Polar residues" evidence="2">
    <location>
        <begin position="829"/>
        <end position="840"/>
    </location>
</feature>
<feature type="region of interest" description="Disordered" evidence="2">
    <location>
        <begin position="1000"/>
        <end position="1046"/>
    </location>
</feature>
<feature type="compositionally biased region" description="Low complexity" evidence="2">
    <location>
        <begin position="503"/>
        <end position="516"/>
    </location>
</feature>
<feature type="compositionally biased region" description="Basic and acidic residues" evidence="2">
    <location>
        <begin position="576"/>
        <end position="591"/>
    </location>
</feature>
<dbReference type="OrthoDB" id="10070972at2759"/>
<feature type="domain" description="C2H2-type" evidence="3">
    <location>
        <begin position="356"/>
        <end position="384"/>
    </location>
</feature>
<dbReference type="GO" id="GO:0008270">
    <property type="term" value="F:zinc ion binding"/>
    <property type="evidence" value="ECO:0007669"/>
    <property type="project" value="UniProtKB-KW"/>
</dbReference>
<dbReference type="AlphaFoldDB" id="A0A7R9A6B5"/>
<dbReference type="EMBL" id="LR900170">
    <property type="protein sequence ID" value="CAD7244513.1"/>
    <property type="molecule type" value="Genomic_DNA"/>
</dbReference>
<gene>
    <name evidence="4" type="ORF">DSTB1V02_LOCUS4407</name>
</gene>
<feature type="domain" description="C2H2-type" evidence="3">
    <location>
        <begin position="865"/>
        <end position="888"/>
    </location>
</feature>
<dbReference type="PROSITE" id="PS00028">
    <property type="entry name" value="ZINC_FINGER_C2H2_1"/>
    <property type="match status" value="3"/>
</dbReference>
<name>A0A7R9A6B5_9CRUS</name>
<dbReference type="SMART" id="SM00355">
    <property type="entry name" value="ZnF_C2H2"/>
    <property type="match status" value="6"/>
</dbReference>
<feature type="compositionally biased region" description="Low complexity" evidence="2">
    <location>
        <begin position="616"/>
        <end position="632"/>
    </location>
</feature>
<sequence>MAHPNGPRPVPTDRLRPLLGSGDIGNGFLALDKLGVCRGESRVEPVASNTVFDVASLFLYGCSLIPTPLKVLLDRLFSVLPPEDVLQILRGFGWSPEDYDRGYVRQDPQGGLMDSWNTCTREEEPLILEQFLRFGETRKIAQRMLGQLQADHQPRGESDIKKFLERASHGSVKSEVKCEGNLGSPPSLIFPGLPHGLTRFSPGGAPPAPAPPPNFRAPFVPPSPLNKLQSMQPFDFRLKEKLEEKLPLAFPPSLHGPVPTLQPNNQLSISNLIGKGSSSTGSSSSTPIASKSEDPINLSRSAPAQPMSHVHAGVNANEDLDRNKHLRKSSNPIKRRWDPISVGTSLMNPSTGKKRVQCNVCLKTFCDKGALKIHFSAVHLREMHKCTVEGCNMMFSSRRSRNRHSANPNPKLHTPHLRRKISPHDGRTAQAHAPPGVMQIPHGLLNSLNPLNPFGLPPGFNALSSAPGPLDLGRSLDLRLKGDGGGHHHGPFGGESQGSNLISSRTTPSTTSGSPPAVSFTSGDNSNNNGSKRMRLSDCSDAEDDEDLDDGSNLDDSPDDEDEDEDDADAVSMGTEPKEEERETLPREELVGVKGVRKRKSRNPTRYGIAVHADDLTQSSDDLSSDALPSLHSNEKASMDPGEEPKHENHPEPKKDSPSEKDRERDKDNVEESENKENDGDRHEDAEQHQQQKGEEENKEHKDGDEDEEREEGYEEEEEGDEDDEYGDDRDDDSERGEGENESVLKTLETNALKHLESLSQGNFGDFVSRNLLNAAGPNPYLTGPGGLGLPFGLLGSPGFPPHPPLPPGLAQTPSSTSPNKDNKDSGDTKSNPDSPSSDSAGYPPFRDSGFISSLDVPVDKENPRRCPVCGKVFQNHFGVKTHYQNVHLKLMHKCTVEGCNAAFPSKRSRDRHSANLNLHRKLLSTSDKMAPYIPGFSAAAEHQMRTELLARMYAEHPLQGFYSPEKMAEQMLANGEAFPRVPAFPGFMFPCIPSTGAPPPTSLSFGSGGGRNSTPSPPTSVSSGGESDRGSNGGGNGGESSDNTSLNCNGSALVYSLEEDLPTPDPDGNLPCRFCQKSFPDGSRLKEHYESLHSPEMFRCTVPGCNKIFSSQKKRNAHSANPELHKTMQMQSCT</sequence>
<organism evidence="4">
    <name type="scientific">Darwinula stevensoni</name>
    <dbReference type="NCBI Taxonomy" id="69355"/>
    <lineage>
        <taxon>Eukaryota</taxon>
        <taxon>Metazoa</taxon>
        <taxon>Ecdysozoa</taxon>
        <taxon>Arthropoda</taxon>
        <taxon>Crustacea</taxon>
        <taxon>Oligostraca</taxon>
        <taxon>Ostracoda</taxon>
        <taxon>Podocopa</taxon>
        <taxon>Podocopida</taxon>
        <taxon>Darwinulocopina</taxon>
        <taxon>Darwinuloidea</taxon>
        <taxon>Darwinulidae</taxon>
        <taxon>Darwinula</taxon>
    </lineage>
</organism>
<feature type="region of interest" description="Disordered" evidence="2">
    <location>
        <begin position="250"/>
        <end position="337"/>
    </location>
</feature>
<dbReference type="PANTHER" id="PTHR15021">
    <property type="entry name" value="DISCONNECTED-RELATED"/>
    <property type="match status" value="1"/>
</dbReference>
<dbReference type="EMBL" id="CAJPEV010000653">
    <property type="protein sequence ID" value="CAG0887269.1"/>
    <property type="molecule type" value="Genomic_DNA"/>
</dbReference>
<feature type="domain" description="C2H2-type" evidence="3">
    <location>
        <begin position="1071"/>
        <end position="1099"/>
    </location>
</feature>